<dbReference type="SMART" id="SM00271">
    <property type="entry name" value="DnaJ"/>
    <property type="match status" value="1"/>
</dbReference>
<dbReference type="InterPro" id="IPR043183">
    <property type="entry name" value="DNJB2/6-like"/>
</dbReference>
<name>A0ABM5F7R3_9SAUR</name>
<evidence type="ECO:0000259" key="3">
    <source>
        <dbReference type="PROSITE" id="PS50076"/>
    </source>
</evidence>
<evidence type="ECO:0000313" key="4">
    <source>
        <dbReference type="Proteomes" id="UP001652642"/>
    </source>
</evidence>
<dbReference type="PROSITE" id="PS00636">
    <property type="entry name" value="DNAJ_1"/>
    <property type="match status" value="1"/>
</dbReference>
<organism evidence="4 5">
    <name type="scientific">Pogona vitticeps</name>
    <name type="common">central bearded dragon</name>
    <dbReference type="NCBI Taxonomy" id="103695"/>
    <lineage>
        <taxon>Eukaryota</taxon>
        <taxon>Metazoa</taxon>
        <taxon>Chordata</taxon>
        <taxon>Craniata</taxon>
        <taxon>Vertebrata</taxon>
        <taxon>Euteleostomi</taxon>
        <taxon>Lepidosauria</taxon>
        <taxon>Squamata</taxon>
        <taxon>Bifurcata</taxon>
        <taxon>Unidentata</taxon>
        <taxon>Episquamata</taxon>
        <taxon>Toxicofera</taxon>
        <taxon>Iguania</taxon>
        <taxon>Acrodonta</taxon>
        <taxon>Agamidae</taxon>
        <taxon>Amphibolurinae</taxon>
        <taxon>Pogona</taxon>
    </lineage>
</organism>
<dbReference type="RefSeq" id="XP_072841435.1">
    <property type="nucleotide sequence ID" value="XM_072985334.1"/>
</dbReference>
<dbReference type="PANTHER" id="PTHR45168">
    <property type="entry name" value="DNAJ HOMOLOG SUBFAMILY B MEMBER 2"/>
    <property type="match status" value="1"/>
</dbReference>
<evidence type="ECO:0000313" key="5">
    <source>
        <dbReference type="RefSeq" id="XP_072841435.1"/>
    </source>
</evidence>
<evidence type="ECO:0000256" key="2">
    <source>
        <dbReference type="SAM" id="MobiDB-lite"/>
    </source>
</evidence>
<dbReference type="CDD" id="cd06257">
    <property type="entry name" value="DnaJ"/>
    <property type="match status" value="1"/>
</dbReference>
<feature type="compositionally biased region" description="Basic and acidic residues" evidence="2">
    <location>
        <begin position="343"/>
        <end position="366"/>
    </location>
</feature>
<evidence type="ECO:0000256" key="1">
    <source>
        <dbReference type="ARBA" id="ARBA00023186"/>
    </source>
</evidence>
<dbReference type="PANTHER" id="PTHR45168:SF1">
    <property type="entry name" value="DNAJ HOMOLOG SUBFAMILY B MEMBER 2"/>
    <property type="match status" value="1"/>
</dbReference>
<dbReference type="Gene3D" id="1.10.287.110">
    <property type="entry name" value="DnaJ domain"/>
    <property type="match status" value="1"/>
</dbReference>
<accession>A0ABM5F7R3</accession>
<feature type="compositionally biased region" description="Basic residues" evidence="2">
    <location>
        <begin position="304"/>
        <end position="319"/>
    </location>
</feature>
<gene>
    <name evidence="5" type="primary">LOC110078175</name>
</gene>
<dbReference type="SUPFAM" id="SSF46565">
    <property type="entry name" value="Chaperone J-domain"/>
    <property type="match status" value="1"/>
</dbReference>
<dbReference type="Pfam" id="PF00226">
    <property type="entry name" value="DnaJ"/>
    <property type="match status" value="1"/>
</dbReference>
<dbReference type="InterPro" id="IPR036869">
    <property type="entry name" value="J_dom_sf"/>
</dbReference>
<dbReference type="InterPro" id="IPR018253">
    <property type="entry name" value="DnaJ_domain_CS"/>
</dbReference>
<dbReference type="PROSITE" id="PS50076">
    <property type="entry name" value="DNAJ_2"/>
    <property type="match status" value="1"/>
</dbReference>
<dbReference type="PRINTS" id="PR00625">
    <property type="entry name" value="JDOMAIN"/>
</dbReference>
<dbReference type="GeneID" id="110078175"/>
<dbReference type="Proteomes" id="UP001652642">
    <property type="component" value="Chromosome 1"/>
</dbReference>
<keyword evidence="1" id="KW-0143">Chaperone</keyword>
<sequence>MNSTMVNYYQVLDIPQTASSDDIKKVYRQHALKWHPDKNPENKEYAEKKFKEIAEAYEVLSDSYKRDLYDLYGLEGLMSLSTGPGLYQSLNGTPDLMFTFRDADEVFREAFEGQDPFTENLEETSPVADLREGLSQWIIPGESTYSYYSYTSPTQTDFFTTFGPGAELGIGFNSISTSTKYVNGKRITTRRILEHGQERLEIDENGELKVAEEHDCVFLCSSFLLCLSSPDFTNNLKDSLEHVKQEQPEVLSSATDIRALPRPQSVGPALASCPENEEKELHRAMAYSLSEMENVGQNPAISHGSKKRRGSLRQMRKRLPGASEEALAAPWIIQRRSPGAGDNTKEKEDKPPEDDKVGGSKGEHKNQPTLSPEENDAALRDMRYVFPDIIPSRRERDSILCAIL</sequence>
<reference evidence="4" key="1">
    <citation type="submission" date="2025-05" db="UniProtKB">
        <authorList>
            <consortium name="RefSeq"/>
        </authorList>
    </citation>
    <scope>NUCLEOTIDE SEQUENCE [LARGE SCALE GENOMIC DNA]</scope>
</reference>
<protein>
    <submittedName>
        <fullName evidence="5">DnaJ homolog subfamily B member 2-like</fullName>
    </submittedName>
</protein>
<dbReference type="InterPro" id="IPR001623">
    <property type="entry name" value="DnaJ_domain"/>
</dbReference>
<feature type="domain" description="J" evidence="3">
    <location>
        <begin position="7"/>
        <end position="73"/>
    </location>
</feature>
<reference evidence="5" key="2">
    <citation type="submission" date="2025-08" db="UniProtKB">
        <authorList>
            <consortium name="RefSeq"/>
        </authorList>
    </citation>
    <scope>IDENTIFICATION</scope>
</reference>
<keyword evidence="4" id="KW-1185">Reference proteome</keyword>
<feature type="region of interest" description="Disordered" evidence="2">
    <location>
        <begin position="296"/>
        <end position="378"/>
    </location>
</feature>
<proteinExistence type="predicted"/>